<keyword evidence="2" id="KW-1185">Reference proteome</keyword>
<reference evidence="1 2" key="1">
    <citation type="journal article" date="2014" name="Genome Biol. Evol.">
        <title>The secreted proteins of Achlya hypogyna and Thraustotheca clavata identify the ancestral oomycete secretome and reveal gene acquisitions by horizontal gene transfer.</title>
        <authorList>
            <person name="Misner I."/>
            <person name="Blouin N."/>
            <person name="Leonard G."/>
            <person name="Richards T.A."/>
            <person name="Lane C.E."/>
        </authorList>
    </citation>
    <scope>NUCLEOTIDE SEQUENCE [LARGE SCALE GENOMIC DNA]</scope>
    <source>
        <strain evidence="1 2">ATCC 34112</strain>
    </source>
</reference>
<dbReference type="STRING" id="74557.A0A1V9YMJ4"/>
<accession>A0A1V9YMJ4</accession>
<gene>
    <name evidence="1" type="ORF">THRCLA_22946</name>
</gene>
<dbReference type="Proteomes" id="UP000243217">
    <property type="component" value="Unassembled WGS sequence"/>
</dbReference>
<evidence type="ECO:0000313" key="1">
    <source>
        <dbReference type="EMBL" id="OQR86945.1"/>
    </source>
</evidence>
<organism evidence="1 2">
    <name type="scientific">Thraustotheca clavata</name>
    <dbReference type="NCBI Taxonomy" id="74557"/>
    <lineage>
        <taxon>Eukaryota</taxon>
        <taxon>Sar</taxon>
        <taxon>Stramenopiles</taxon>
        <taxon>Oomycota</taxon>
        <taxon>Saprolegniomycetes</taxon>
        <taxon>Saprolegniales</taxon>
        <taxon>Achlyaceae</taxon>
        <taxon>Thraustotheca</taxon>
    </lineage>
</organism>
<name>A0A1V9YMJ4_9STRA</name>
<evidence type="ECO:0000313" key="2">
    <source>
        <dbReference type="Proteomes" id="UP000243217"/>
    </source>
</evidence>
<sequence length="93" mass="10662">MPPCVVDMQPCTVTTNYVRIVSTRGKRISEYYSGLYFNDPANNFKELFHWDESTQMFKSASSQQCLDSFLDSDGKYKIHTYDCDVTVAIKNGL</sequence>
<dbReference type="AlphaFoldDB" id="A0A1V9YMJ4"/>
<proteinExistence type="predicted"/>
<dbReference type="EMBL" id="JNBS01003466">
    <property type="protein sequence ID" value="OQR86945.1"/>
    <property type="molecule type" value="Genomic_DNA"/>
</dbReference>
<protein>
    <submittedName>
        <fullName evidence="1">Uncharacterized protein</fullName>
    </submittedName>
</protein>
<comment type="caution">
    <text evidence="1">The sequence shown here is derived from an EMBL/GenBank/DDBJ whole genome shotgun (WGS) entry which is preliminary data.</text>
</comment>